<accession>A0A973W3K1</accession>
<evidence type="ECO:0000313" key="3">
    <source>
        <dbReference type="EMBL" id="WXC83184.1"/>
    </source>
</evidence>
<feature type="chain" id="PRO_5037766963" description="Sulfur globule protein" evidence="1">
    <location>
        <begin position="23"/>
        <end position="167"/>
    </location>
</feature>
<evidence type="ECO:0000256" key="1">
    <source>
        <dbReference type="SAM" id="SignalP"/>
    </source>
</evidence>
<dbReference type="AlphaFoldDB" id="A0A973W3K1"/>
<keyword evidence="1" id="KW-0732">Signal</keyword>
<reference evidence="3" key="2">
    <citation type="journal article" date="2021" name="Int. J. Syst. Evol. Microbiol.">
        <title>Bradyrhizobium septentrionale sp. nov. (sv. septentrionale) and Bradyrhizobium quebecense sp. nov. (sv. septentrionale) associated with legumes native to Canada possess rearranged symbiosis genes and numerous insertion sequences.</title>
        <authorList>
            <person name="Bromfield E.S.P."/>
            <person name="Cloutier S."/>
        </authorList>
    </citation>
    <scope>NUCLEOTIDE SEQUENCE</scope>
    <source>
        <strain evidence="3">5S5</strain>
    </source>
</reference>
<dbReference type="EMBL" id="CP147711">
    <property type="protein sequence ID" value="WXC83184.1"/>
    <property type="molecule type" value="Genomic_DNA"/>
</dbReference>
<reference evidence="2" key="1">
    <citation type="submission" date="2020-06" db="EMBL/GenBank/DDBJ databases">
        <title>Whole Genome Sequence of Bradyrhizobium sp. Strain 1S1.</title>
        <authorList>
            <person name="Bromfield E.S.P."/>
            <person name="Cloutier S."/>
        </authorList>
    </citation>
    <scope>NUCLEOTIDE SEQUENCE [LARGE SCALE GENOMIC DNA]</scope>
    <source>
        <strain evidence="2">1S1</strain>
    </source>
</reference>
<gene>
    <name evidence="2" type="ORF">HAP48_029005</name>
    <name evidence="3" type="ORF">WDK88_17175</name>
</gene>
<proteinExistence type="predicted"/>
<reference evidence="3" key="3">
    <citation type="submission" date="2024-03" db="EMBL/GenBank/DDBJ databases">
        <authorList>
            <person name="Bromfield E.S.P."/>
            <person name="Cloutier S."/>
        </authorList>
    </citation>
    <scope>NUCLEOTIDE SEQUENCE</scope>
    <source>
        <strain evidence="3">5S5</strain>
    </source>
</reference>
<evidence type="ECO:0000313" key="2">
    <source>
        <dbReference type="EMBL" id="NVI46928.1"/>
    </source>
</evidence>
<dbReference type="EMBL" id="JAAOLE020000001">
    <property type="protein sequence ID" value="NVI46928.1"/>
    <property type="molecule type" value="Genomic_DNA"/>
</dbReference>
<keyword evidence="4" id="KW-1185">Reference proteome</keyword>
<evidence type="ECO:0008006" key="5">
    <source>
        <dbReference type="Google" id="ProtNLM"/>
    </source>
</evidence>
<sequence length="167" mass="16980">MLRKTMIALLAAASVGLFTVDAASARGGFGGGGFHGGGGGFRGGGGFGGFHGGAFRAMGGGGGFRSAAIGGAGWAGRGWAGRGWHGGGFRRGWGYPLAAAAVGFGLGYGAYDYYDGYYGGGYPYNAGYGYDDGYGYGNGYSDGGCYVVRRRMLTSYGWQIRPVQVCN</sequence>
<name>A0A973W3K1_9BRAD</name>
<dbReference type="Proteomes" id="UP001432046">
    <property type="component" value="Chromosome"/>
</dbReference>
<feature type="signal peptide" evidence="1">
    <location>
        <begin position="1"/>
        <end position="22"/>
    </location>
</feature>
<evidence type="ECO:0000313" key="4">
    <source>
        <dbReference type="Proteomes" id="UP001432046"/>
    </source>
</evidence>
<organism evidence="2">
    <name type="scientific">Bradyrhizobium septentrionale</name>
    <dbReference type="NCBI Taxonomy" id="1404411"/>
    <lineage>
        <taxon>Bacteria</taxon>
        <taxon>Pseudomonadati</taxon>
        <taxon>Pseudomonadota</taxon>
        <taxon>Alphaproteobacteria</taxon>
        <taxon>Hyphomicrobiales</taxon>
        <taxon>Nitrobacteraceae</taxon>
        <taxon>Bradyrhizobium</taxon>
    </lineage>
</organism>
<protein>
    <recommendedName>
        <fullName evidence="5">Sulfur globule protein</fullName>
    </recommendedName>
</protein>
<dbReference type="RefSeq" id="WP_166206610.1">
    <property type="nucleotide sequence ID" value="NZ_CP088285.1"/>
</dbReference>